<evidence type="ECO:0000256" key="2">
    <source>
        <dbReference type="ARBA" id="ARBA00004651"/>
    </source>
</evidence>
<feature type="transmembrane region" description="Helical" evidence="13">
    <location>
        <begin position="12"/>
        <end position="32"/>
    </location>
</feature>
<dbReference type="Gene3D" id="1.20.950.20">
    <property type="entry name" value="Transmembrane di-heme cytochromes, Chain C"/>
    <property type="match status" value="1"/>
</dbReference>
<keyword evidence="5" id="KW-0349">Heme</keyword>
<dbReference type="InterPro" id="IPR052168">
    <property type="entry name" value="Cytochrome_b561_oxidase"/>
</dbReference>
<evidence type="ECO:0000256" key="7">
    <source>
        <dbReference type="ARBA" id="ARBA00022723"/>
    </source>
</evidence>
<keyword evidence="3" id="KW-0813">Transport</keyword>
<gene>
    <name evidence="15" type="ORF">TMPK1_34650</name>
</gene>
<keyword evidence="11 13" id="KW-0472">Membrane</keyword>
<dbReference type="GO" id="GO:0020037">
    <property type="term" value="F:heme binding"/>
    <property type="evidence" value="ECO:0007669"/>
    <property type="project" value="TreeGrafter"/>
</dbReference>
<keyword evidence="8" id="KW-0249">Electron transport</keyword>
<dbReference type="EMBL" id="BOPV01000001">
    <property type="protein sequence ID" value="GIL41228.1"/>
    <property type="molecule type" value="Genomic_DNA"/>
</dbReference>
<dbReference type="InterPro" id="IPR016174">
    <property type="entry name" value="Di-haem_cyt_TM"/>
</dbReference>
<evidence type="ECO:0000256" key="4">
    <source>
        <dbReference type="ARBA" id="ARBA00022475"/>
    </source>
</evidence>
<dbReference type="Pfam" id="PF01292">
    <property type="entry name" value="Ni_hydr_CYTB"/>
    <property type="match status" value="1"/>
</dbReference>
<evidence type="ECO:0000256" key="9">
    <source>
        <dbReference type="ARBA" id="ARBA00022989"/>
    </source>
</evidence>
<sequence length="187" mass="20497">MSDAPAARYGAVAIGLHWLIAAALVALFWIGWEMTDLDLGPDKLRLYALHKSIGLTVLLAVVVRLLWRATHRPPALPADIARWQHTVSAITHWSLYALLLLIPLSGWLLNGTTGFPISWFGQFGVPNLIGADPSLKDTASFVHETFGKILLALVALHVAGALHHHFVLRDAVLTRMVPALSAREKKQ</sequence>
<evidence type="ECO:0000256" key="5">
    <source>
        <dbReference type="ARBA" id="ARBA00022617"/>
    </source>
</evidence>
<evidence type="ECO:0000256" key="1">
    <source>
        <dbReference type="ARBA" id="ARBA00001970"/>
    </source>
</evidence>
<evidence type="ECO:0000256" key="6">
    <source>
        <dbReference type="ARBA" id="ARBA00022692"/>
    </source>
</evidence>
<evidence type="ECO:0000256" key="13">
    <source>
        <dbReference type="SAM" id="Phobius"/>
    </source>
</evidence>
<dbReference type="SUPFAM" id="SSF81342">
    <property type="entry name" value="Transmembrane di-heme cytochromes"/>
    <property type="match status" value="1"/>
</dbReference>
<evidence type="ECO:0000256" key="3">
    <source>
        <dbReference type="ARBA" id="ARBA00022448"/>
    </source>
</evidence>
<dbReference type="Proteomes" id="UP000681075">
    <property type="component" value="Unassembled WGS sequence"/>
</dbReference>
<dbReference type="GO" id="GO:0022904">
    <property type="term" value="P:respiratory electron transport chain"/>
    <property type="evidence" value="ECO:0007669"/>
    <property type="project" value="InterPro"/>
</dbReference>
<comment type="subcellular location">
    <subcellularLocation>
        <location evidence="2">Cell membrane</location>
        <topology evidence="2">Multi-pass membrane protein</topology>
    </subcellularLocation>
</comment>
<evidence type="ECO:0000256" key="12">
    <source>
        <dbReference type="ARBA" id="ARBA00037975"/>
    </source>
</evidence>
<evidence type="ECO:0000259" key="14">
    <source>
        <dbReference type="Pfam" id="PF01292"/>
    </source>
</evidence>
<evidence type="ECO:0000313" key="15">
    <source>
        <dbReference type="EMBL" id="GIL41228.1"/>
    </source>
</evidence>
<feature type="transmembrane region" description="Helical" evidence="13">
    <location>
        <begin position="44"/>
        <end position="67"/>
    </location>
</feature>
<comment type="caution">
    <text evidence="15">The sequence shown here is derived from an EMBL/GenBank/DDBJ whole genome shotgun (WGS) entry which is preliminary data.</text>
</comment>
<evidence type="ECO:0000313" key="16">
    <source>
        <dbReference type="Proteomes" id="UP000681075"/>
    </source>
</evidence>
<dbReference type="InterPro" id="IPR011577">
    <property type="entry name" value="Cyt_b561_bac/Ni-Hgenase"/>
</dbReference>
<keyword evidence="16" id="KW-1185">Reference proteome</keyword>
<name>A0A8S8XB68_9PROT</name>
<evidence type="ECO:0000256" key="10">
    <source>
        <dbReference type="ARBA" id="ARBA00023004"/>
    </source>
</evidence>
<evidence type="ECO:0000256" key="11">
    <source>
        <dbReference type="ARBA" id="ARBA00023136"/>
    </source>
</evidence>
<feature type="domain" description="Cytochrome b561 bacterial/Ni-hydrogenase" evidence="14">
    <location>
        <begin position="8"/>
        <end position="178"/>
    </location>
</feature>
<reference evidence="15" key="1">
    <citation type="submission" date="2021-02" db="EMBL/GenBank/DDBJ databases">
        <title>Genome sequence of Rhodospirillales sp. strain TMPK1 isolated from soil.</title>
        <authorList>
            <person name="Nakai R."/>
            <person name="Kusada H."/>
            <person name="Tamaki H."/>
        </authorList>
    </citation>
    <scope>NUCLEOTIDE SEQUENCE</scope>
    <source>
        <strain evidence="15">TMPK1</strain>
    </source>
</reference>
<keyword evidence="9 13" id="KW-1133">Transmembrane helix</keyword>
<organism evidence="15 16">
    <name type="scientific">Roseiterribacter gracilis</name>
    <dbReference type="NCBI Taxonomy" id="2812848"/>
    <lineage>
        <taxon>Bacteria</taxon>
        <taxon>Pseudomonadati</taxon>
        <taxon>Pseudomonadota</taxon>
        <taxon>Alphaproteobacteria</taxon>
        <taxon>Rhodospirillales</taxon>
        <taxon>Roseiterribacteraceae</taxon>
        <taxon>Roseiterribacter</taxon>
    </lineage>
</organism>
<keyword evidence="10" id="KW-0408">Iron</keyword>
<proteinExistence type="inferred from homology"/>
<dbReference type="PANTHER" id="PTHR30529">
    <property type="entry name" value="CYTOCHROME B561"/>
    <property type="match status" value="1"/>
</dbReference>
<comment type="cofactor">
    <cofactor evidence="1">
        <name>heme b</name>
        <dbReference type="ChEBI" id="CHEBI:60344"/>
    </cofactor>
</comment>
<protein>
    <submittedName>
        <fullName evidence="15">Cytochrome b</fullName>
    </submittedName>
</protein>
<dbReference type="GO" id="GO:0046872">
    <property type="term" value="F:metal ion binding"/>
    <property type="evidence" value="ECO:0007669"/>
    <property type="project" value="UniProtKB-KW"/>
</dbReference>
<keyword evidence="6 13" id="KW-0812">Transmembrane</keyword>
<feature type="transmembrane region" description="Helical" evidence="13">
    <location>
        <begin position="87"/>
        <end position="109"/>
    </location>
</feature>
<dbReference type="AlphaFoldDB" id="A0A8S8XB68"/>
<keyword evidence="4" id="KW-1003">Cell membrane</keyword>
<comment type="similarity">
    <text evidence="12">Belongs to the cytochrome b561 family.</text>
</comment>
<accession>A0A8S8XB68</accession>
<dbReference type="GO" id="GO:0009055">
    <property type="term" value="F:electron transfer activity"/>
    <property type="evidence" value="ECO:0007669"/>
    <property type="project" value="InterPro"/>
</dbReference>
<dbReference type="GO" id="GO:0005886">
    <property type="term" value="C:plasma membrane"/>
    <property type="evidence" value="ECO:0007669"/>
    <property type="project" value="UniProtKB-SubCell"/>
</dbReference>
<evidence type="ECO:0000256" key="8">
    <source>
        <dbReference type="ARBA" id="ARBA00022982"/>
    </source>
</evidence>
<feature type="transmembrane region" description="Helical" evidence="13">
    <location>
        <begin position="149"/>
        <end position="168"/>
    </location>
</feature>
<keyword evidence="7" id="KW-0479">Metal-binding</keyword>
<dbReference type="RefSeq" id="WP_420244633.1">
    <property type="nucleotide sequence ID" value="NZ_BOPV01000001.1"/>
</dbReference>
<dbReference type="PANTHER" id="PTHR30529:SF1">
    <property type="entry name" value="CYTOCHROME B561 HOMOLOG 2"/>
    <property type="match status" value="1"/>
</dbReference>